<name>A0ABX0BFL6_9MICO</name>
<evidence type="ECO:0000256" key="2">
    <source>
        <dbReference type="SAM" id="Phobius"/>
    </source>
</evidence>
<keyword evidence="2" id="KW-0472">Membrane</keyword>
<dbReference type="InterPro" id="IPR007163">
    <property type="entry name" value="VCA0040-like"/>
</dbReference>
<dbReference type="EMBL" id="JAAFAN010000067">
    <property type="protein sequence ID" value="NDO90962.1"/>
    <property type="molecule type" value="Genomic_DNA"/>
</dbReference>
<comment type="caution">
    <text evidence="3">The sequence shown here is derived from an EMBL/GenBank/DDBJ whole genome shotgun (WGS) entry which is preliminary data.</text>
</comment>
<evidence type="ECO:0000313" key="4">
    <source>
        <dbReference type="Proteomes" id="UP000471672"/>
    </source>
</evidence>
<keyword evidence="2" id="KW-0812">Transmembrane</keyword>
<gene>
    <name evidence="3" type="ORF">GYH36_16090</name>
</gene>
<feature type="transmembrane region" description="Helical" evidence="2">
    <location>
        <begin position="323"/>
        <end position="345"/>
    </location>
</feature>
<evidence type="ECO:0000256" key="1">
    <source>
        <dbReference type="SAM" id="MobiDB-lite"/>
    </source>
</evidence>
<dbReference type="Pfam" id="PF04018">
    <property type="entry name" value="VCA0040-like"/>
    <property type="match status" value="1"/>
</dbReference>
<sequence length="357" mass="37670">MVRSVTLRSFCRDGARPAYWATGYPSRVTNTPSPEHAENVEHETHEEHPAHLARPRTSWRSAPLSAVRGGLVGAAESVPGISGGTIALVVGLYDDLIDAAGQVLHGGRELVSGLVRRRGTAPAVRALRAVDWPLIVPVLLGMAVVLLLSLRIVAPLLESHPVPVRSVFFGMIVVSVAVPLRLMPGRFRALDGVLMALAAVAGFLLTSLPPGQVDDPSLWFVFLGAAVAINALVLPGVSGSFVLLAMGLYVPVQQALSDRDLAFVGVFVLGAVVGLGCFVKVLQWLLHHRRQGTMAVLAGLMVGSLRALWPWQEEDGTLLAPTGSVVVPVLLALAGAAVVLVAMAWEARAARRTAGRA</sequence>
<feature type="transmembrane region" description="Helical" evidence="2">
    <location>
        <begin position="132"/>
        <end position="154"/>
    </location>
</feature>
<keyword evidence="2" id="KW-1133">Transmembrane helix</keyword>
<feature type="compositionally biased region" description="Basic and acidic residues" evidence="1">
    <location>
        <begin position="35"/>
        <end position="50"/>
    </location>
</feature>
<feature type="transmembrane region" description="Helical" evidence="2">
    <location>
        <begin position="261"/>
        <end position="282"/>
    </location>
</feature>
<organism evidence="3 4">
    <name type="scientific">Cellulosimicrobium composti</name>
    <dbReference type="NCBI Taxonomy" id="2672572"/>
    <lineage>
        <taxon>Bacteria</taxon>
        <taxon>Bacillati</taxon>
        <taxon>Actinomycetota</taxon>
        <taxon>Actinomycetes</taxon>
        <taxon>Micrococcales</taxon>
        <taxon>Promicromonosporaceae</taxon>
        <taxon>Cellulosimicrobium</taxon>
    </lineage>
</organism>
<accession>A0ABX0BFL6</accession>
<dbReference type="PANTHER" id="PTHR37308">
    <property type="entry name" value="INTEGRAL MEMBRANE PROTEIN"/>
    <property type="match status" value="1"/>
</dbReference>
<dbReference type="Proteomes" id="UP000471672">
    <property type="component" value="Unassembled WGS sequence"/>
</dbReference>
<reference evidence="3 4" key="1">
    <citation type="journal article" date="2021" name="Arch. Microbiol.">
        <title>Cellulosimicrobium fucosivorans sp. nov., isolated from San Elijo Lagoon, contains a fucose metabolic pathway linked to carotenoid production.</title>
        <authorList>
            <person name="Aviles F.A."/>
            <person name="Kyndt J.A."/>
        </authorList>
    </citation>
    <scope>NUCLEOTIDE SEQUENCE [LARGE SCALE GENOMIC DNA]</scope>
    <source>
        <strain evidence="3 4">SE3</strain>
    </source>
</reference>
<evidence type="ECO:0000313" key="3">
    <source>
        <dbReference type="EMBL" id="NDO90962.1"/>
    </source>
</evidence>
<feature type="region of interest" description="Disordered" evidence="1">
    <location>
        <begin position="22"/>
        <end position="55"/>
    </location>
</feature>
<proteinExistence type="predicted"/>
<feature type="transmembrane region" description="Helical" evidence="2">
    <location>
        <begin position="166"/>
        <end position="183"/>
    </location>
</feature>
<protein>
    <submittedName>
        <fullName evidence="3">DUF368 domain-containing protein</fullName>
    </submittedName>
</protein>
<feature type="transmembrane region" description="Helical" evidence="2">
    <location>
        <begin position="220"/>
        <end position="249"/>
    </location>
</feature>
<dbReference type="PANTHER" id="PTHR37308:SF1">
    <property type="entry name" value="POLYPRENYL-PHOSPHATE TRANSPORTER"/>
    <property type="match status" value="1"/>
</dbReference>
<keyword evidence="4" id="KW-1185">Reference proteome</keyword>
<feature type="transmembrane region" description="Helical" evidence="2">
    <location>
        <begin position="189"/>
        <end position="208"/>
    </location>
</feature>